<dbReference type="InParanoid" id="A0A5E4EJ19"/>
<evidence type="ECO:0000259" key="7">
    <source>
        <dbReference type="PROSITE" id="PS51471"/>
    </source>
</evidence>
<dbReference type="Gene3D" id="2.60.120.330">
    <property type="entry name" value="B-lactam Antibiotic, Isopenicillin N Synthase, Chain"/>
    <property type="match status" value="1"/>
</dbReference>
<dbReference type="InterPro" id="IPR005123">
    <property type="entry name" value="Oxoglu/Fe-dep_dioxygenase_dom"/>
</dbReference>
<evidence type="ECO:0000256" key="4">
    <source>
        <dbReference type="ARBA" id="ARBA00023002"/>
    </source>
</evidence>
<evidence type="ECO:0000256" key="6">
    <source>
        <dbReference type="RuleBase" id="RU003682"/>
    </source>
</evidence>
<evidence type="ECO:0000256" key="3">
    <source>
        <dbReference type="ARBA" id="ARBA00022723"/>
    </source>
</evidence>
<reference evidence="9" key="1">
    <citation type="journal article" date="2020" name="Plant J.">
        <title>Transposons played a major role in the diversification between the closely related almond and peach genomes: results from the almond genome sequence.</title>
        <authorList>
            <person name="Alioto T."/>
            <person name="Alexiou K.G."/>
            <person name="Bardil A."/>
            <person name="Barteri F."/>
            <person name="Castanera R."/>
            <person name="Cruz F."/>
            <person name="Dhingra A."/>
            <person name="Duval H."/>
            <person name="Fernandez I Marti A."/>
            <person name="Frias L."/>
            <person name="Galan B."/>
            <person name="Garcia J.L."/>
            <person name="Howad W."/>
            <person name="Gomez-Garrido J."/>
            <person name="Gut M."/>
            <person name="Julca I."/>
            <person name="Morata J."/>
            <person name="Puigdomenech P."/>
            <person name="Ribeca P."/>
            <person name="Rubio Cabetas M.J."/>
            <person name="Vlasova A."/>
            <person name="Wirthensohn M."/>
            <person name="Garcia-Mas J."/>
            <person name="Gabaldon T."/>
            <person name="Casacuberta J.M."/>
            <person name="Arus P."/>
        </authorList>
    </citation>
    <scope>NUCLEOTIDE SEQUENCE [LARGE SCALE GENOMIC DNA]</scope>
    <source>
        <strain evidence="9">cv. Texas</strain>
    </source>
</reference>
<dbReference type="Pfam" id="PF14226">
    <property type="entry name" value="DIOX_N"/>
    <property type="match status" value="1"/>
</dbReference>
<dbReference type="FunFam" id="2.60.120.330:FF:000005">
    <property type="entry name" value="1-aminocyclopropane-1-carboxylate oxidase homolog 1"/>
    <property type="match status" value="1"/>
</dbReference>
<comment type="cofactor">
    <cofactor evidence="1">
        <name>Fe cation</name>
        <dbReference type="ChEBI" id="CHEBI:24875"/>
    </cofactor>
</comment>
<proteinExistence type="inferred from homology"/>
<organism evidence="8 9">
    <name type="scientific">Prunus dulcis</name>
    <name type="common">Almond</name>
    <name type="synonym">Amygdalus dulcis</name>
    <dbReference type="NCBI Taxonomy" id="3755"/>
    <lineage>
        <taxon>Eukaryota</taxon>
        <taxon>Viridiplantae</taxon>
        <taxon>Streptophyta</taxon>
        <taxon>Embryophyta</taxon>
        <taxon>Tracheophyta</taxon>
        <taxon>Spermatophyta</taxon>
        <taxon>Magnoliopsida</taxon>
        <taxon>eudicotyledons</taxon>
        <taxon>Gunneridae</taxon>
        <taxon>Pentapetalae</taxon>
        <taxon>rosids</taxon>
        <taxon>fabids</taxon>
        <taxon>Rosales</taxon>
        <taxon>Rosaceae</taxon>
        <taxon>Amygdaloideae</taxon>
        <taxon>Amygdaleae</taxon>
        <taxon>Prunus</taxon>
    </lineage>
</organism>
<dbReference type="AlphaFoldDB" id="A0A5E4EJ19"/>
<accession>A0A5E4EJ19</accession>
<dbReference type="InterPro" id="IPR044861">
    <property type="entry name" value="IPNS-like_FE2OG_OXY"/>
</dbReference>
<dbReference type="Gramene" id="VVA15472">
    <property type="protein sequence ID" value="VVA15472"/>
    <property type="gene ID" value="Prudul26B016558"/>
</dbReference>
<dbReference type="Proteomes" id="UP000327085">
    <property type="component" value="Chromosome 7"/>
</dbReference>
<protein>
    <submittedName>
        <fullName evidence="8">PREDICTED: 1-aminocyclopropane-1-carboxylate</fullName>
    </submittedName>
</protein>
<dbReference type="InterPro" id="IPR026992">
    <property type="entry name" value="DIOX_N"/>
</dbReference>
<dbReference type="GO" id="GO:0046872">
    <property type="term" value="F:metal ion binding"/>
    <property type="evidence" value="ECO:0007669"/>
    <property type="project" value="UniProtKB-KW"/>
</dbReference>
<gene>
    <name evidence="8" type="ORF">ALMOND_2B016558</name>
</gene>
<name>A0A5E4EJ19_PRUDU</name>
<sequence>MAASVDASSSSYDRMKEVKEFDESKMGVKGLSDSGITSIPQIFVHDPQTLSDLKPSSKPTAAVIPTIDLSHITSPAHRPNIVDQVKAAAKTFGFFQVTNHGVPVSVLDKTVNAVKAFHEQPHEVKAEYYKRDEGKGVMYASNNDLYRTTAASWHDSLQMWMGPEPPNVEEIPEVCREELAAWDLHATKVADDVMELLSEGLGLERGRFKELTFSDSRVLVGHCYPYCPQPDLTVGIKAHTDPGIVTVLLQNHVPGLQVRHENEWLDVKPVPGGLIINVGDFLQIISNGEYKSVQHRVLANSRKESRISILIFFNLAKWREDGYCGPLPELLSPHNPPIYRYFTPQEFLENFYGKGIDTKSLIQKNHNTKLISIHLFPS</sequence>
<evidence type="ECO:0000256" key="2">
    <source>
        <dbReference type="ARBA" id="ARBA00008056"/>
    </source>
</evidence>
<dbReference type="OMA" id="SKAASWH"/>
<dbReference type="EMBL" id="CABIKO010000014">
    <property type="protein sequence ID" value="VVA15472.1"/>
    <property type="molecule type" value="Genomic_DNA"/>
</dbReference>
<dbReference type="Pfam" id="PF03171">
    <property type="entry name" value="2OG-FeII_Oxy"/>
    <property type="match status" value="1"/>
</dbReference>
<dbReference type="PANTHER" id="PTHR10209">
    <property type="entry name" value="OXIDOREDUCTASE, 2OG-FE II OXYGENASE FAMILY PROTEIN"/>
    <property type="match status" value="1"/>
</dbReference>
<comment type="similarity">
    <text evidence="2 6">Belongs to the iron/ascorbate-dependent oxidoreductase family.</text>
</comment>
<dbReference type="InterPro" id="IPR027443">
    <property type="entry name" value="IPNS-like_sf"/>
</dbReference>
<evidence type="ECO:0000256" key="5">
    <source>
        <dbReference type="ARBA" id="ARBA00023004"/>
    </source>
</evidence>
<dbReference type="PROSITE" id="PS51471">
    <property type="entry name" value="FE2OG_OXY"/>
    <property type="match status" value="1"/>
</dbReference>
<evidence type="ECO:0000313" key="9">
    <source>
        <dbReference type="Proteomes" id="UP000327085"/>
    </source>
</evidence>
<feature type="domain" description="Fe2OG dioxygenase" evidence="7">
    <location>
        <begin position="212"/>
        <end position="315"/>
    </location>
</feature>
<keyword evidence="4 6" id="KW-0560">Oxidoreductase</keyword>
<evidence type="ECO:0000256" key="1">
    <source>
        <dbReference type="ARBA" id="ARBA00001962"/>
    </source>
</evidence>
<keyword evidence="3 6" id="KW-0479">Metal-binding</keyword>
<dbReference type="PANTHER" id="PTHR10209:SF546">
    <property type="entry name" value="1-AMINOCYCLOPROPANE-1-CARBOXYLATE OXIDASE HOMOLOG 4-LIKE"/>
    <property type="match status" value="1"/>
</dbReference>
<dbReference type="SUPFAM" id="SSF51197">
    <property type="entry name" value="Clavaminate synthase-like"/>
    <property type="match status" value="1"/>
</dbReference>
<evidence type="ECO:0000313" key="8">
    <source>
        <dbReference type="EMBL" id="VVA15472.1"/>
    </source>
</evidence>
<dbReference type="GO" id="GO:0051213">
    <property type="term" value="F:dioxygenase activity"/>
    <property type="evidence" value="ECO:0007669"/>
    <property type="project" value="UniProtKB-ARBA"/>
</dbReference>
<keyword evidence="5 6" id="KW-0408">Iron</keyword>